<name>A0A6C2TWA7_PONDE</name>
<dbReference type="EMBL" id="CAAHFG010000001">
    <property type="protein sequence ID" value="VGO11611.1"/>
    <property type="molecule type" value="Genomic_DNA"/>
</dbReference>
<keyword evidence="2" id="KW-1185">Reference proteome</keyword>
<evidence type="ECO:0000313" key="1">
    <source>
        <dbReference type="EMBL" id="VGO11611.1"/>
    </source>
</evidence>
<sequence>MGVQNKGMKMKRQDHRIKGVVIGLVVGAAMFANAQGSVNQWRGSVEGADWMDRYKWKLMHTPTGDEAVHFREATSVVTVNSSVYLNNGMHLYGEELSLRGNGNINLQNPVPHQRTINVPASATGFANLTLNDNLSLNGRLALSAKGFGTSASKGSVTLKDRSTVTGVLSIGNDGNGTGQVYVKGNSTYRITGLELETRANAGGSAEIHVLGGTVRIETQENPFDVFLADTSRKLIVGDTGTVRIEHNLHPAKKKDAIKKMIVEKRLVAAPGCRLLPPVIQDNMMIIRAEDERNDNSIKTQKALLAAIDRIEVNSTGSVASSSAKPKLESLLKTMQTTQPSQAPVATAPAQPAAPAMADAAPQGPRVAGYIVFFGTVLLVLRRSPKDLDKEG</sequence>
<gene>
    <name evidence="1" type="ORF">PDESU_00156</name>
</gene>
<organism evidence="1 2">
    <name type="scientific">Pontiella desulfatans</name>
    <dbReference type="NCBI Taxonomy" id="2750659"/>
    <lineage>
        <taxon>Bacteria</taxon>
        <taxon>Pseudomonadati</taxon>
        <taxon>Kiritimatiellota</taxon>
        <taxon>Kiritimatiellia</taxon>
        <taxon>Kiritimatiellales</taxon>
        <taxon>Pontiellaceae</taxon>
        <taxon>Pontiella</taxon>
    </lineage>
</organism>
<accession>A0A6C2TWA7</accession>
<dbReference type="Proteomes" id="UP000366872">
    <property type="component" value="Unassembled WGS sequence"/>
</dbReference>
<protein>
    <submittedName>
        <fullName evidence="1">Uncharacterized protein</fullName>
    </submittedName>
</protein>
<reference evidence="1 2" key="1">
    <citation type="submission" date="2019-04" db="EMBL/GenBank/DDBJ databases">
        <authorList>
            <person name="Van Vliet M D."/>
        </authorList>
    </citation>
    <scope>NUCLEOTIDE SEQUENCE [LARGE SCALE GENOMIC DNA]</scope>
    <source>
        <strain evidence="1 2">F1</strain>
    </source>
</reference>
<proteinExistence type="predicted"/>
<evidence type="ECO:0000313" key="2">
    <source>
        <dbReference type="Proteomes" id="UP000366872"/>
    </source>
</evidence>
<dbReference type="AlphaFoldDB" id="A0A6C2TWA7"/>